<protein>
    <recommendedName>
        <fullName evidence="3">Zn(2)-C6 fungal-type domain-containing protein</fullName>
    </recommendedName>
</protein>
<dbReference type="GO" id="GO:0000981">
    <property type="term" value="F:DNA-binding transcription factor activity, RNA polymerase II-specific"/>
    <property type="evidence" value="ECO:0007669"/>
    <property type="project" value="InterPro"/>
</dbReference>
<feature type="domain" description="Zn(2)-C6 fungal-type" evidence="3">
    <location>
        <begin position="14"/>
        <end position="44"/>
    </location>
</feature>
<dbReference type="PROSITE" id="PS50048">
    <property type="entry name" value="ZN2_CY6_FUNGAL_2"/>
    <property type="match status" value="1"/>
</dbReference>
<dbReference type="PANTHER" id="PTHR37534">
    <property type="entry name" value="TRANSCRIPTIONAL ACTIVATOR PROTEIN UGA3"/>
    <property type="match status" value="1"/>
</dbReference>
<dbReference type="PANTHER" id="PTHR37534:SF46">
    <property type="entry name" value="ZN(II)2CYS6 TRANSCRIPTION FACTOR (EUROFUNG)"/>
    <property type="match status" value="1"/>
</dbReference>
<dbReference type="GO" id="GO:0008270">
    <property type="term" value="F:zinc ion binding"/>
    <property type="evidence" value="ECO:0007669"/>
    <property type="project" value="InterPro"/>
</dbReference>
<dbReference type="GO" id="GO:0005634">
    <property type="term" value="C:nucleus"/>
    <property type="evidence" value="ECO:0007669"/>
    <property type="project" value="UniProtKB-SubCell"/>
</dbReference>
<reference evidence="4" key="1">
    <citation type="journal article" date="2021" name="Nat. Commun.">
        <title>Genetic determinants of endophytism in the Arabidopsis root mycobiome.</title>
        <authorList>
            <person name="Mesny F."/>
            <person name="Miyauchi S."/>
            <person name="Thiergart T."/>
            <person name="Pickel B."/>
            <person name="Atanasova L."/>
            <person name="Karlsson M."/>
            <person name="Huettel B."/>
            <person name="Barry K.W."/>
            <person name="Haridas S."/>
            <person name="Chen C."/>
            <person name="Bauer D."/>
            <person name="Andreopoulos W."/>
            <person name="Pangilinan J."/>
            <person name="LaButti K."/>
            <person name="Riley R."/>
            <person name="Lipzen A."/>
            <person name="Clum A."/>
            <person name="Drula E."/>
            <person name="Henrissat B."/>
            <person name="Kohler A."/>
            <person name="Grigoriev I.V."/>
            <person name="Martin F.M."/>
            <person name="Hacquard S."/>
        </authorList>
    </citation>
    <scope>NUCLEOTIDE SEQUENCE</scope>
    <source>
        <strain evidence="4">MPI-CAGE-AT-0021</strain>
    </source>
</reference>
<keyword evidence="2" id="KW-0539">Nucleus</keyword>
<dbReference type="OrthoDB" id="1919336at2759"/>
<organism evidence="4 5">
    <name type="scientific">Dactylonectria estremocensis</name>
    <dbReference type="NCBI Taxonomy" id="1079267"/>
    <lineage>
        <taxon>Eukaryota</taxon>
        <taxon>Fungi</taxon>
        <taxon>Dikarya</taxon>
        <taxon>Ascomycota</taxon>
        <taxon>Pezizomycotina</taxon>
        <taxon>Sordariomycetes</taxon>
        <taxon>Hypocreomycetidae</taxon>
        <taxon>Hypocreales</taxon>
        <taxon>Nectriaceae</taxon>
        <taxon>Dactylonectria</taxon>
    </lineage>
</organism>
<dbReference type="SUPFAM" id="SSF57701">
    <property type="entry name" value="Zn2/Cys6 DNA-binding domain"/>
    <property type="match status" value="1"/>
</dbReference>
<keyword evidence="5" id="KW-1185">Reference proteome</keyword>
<name>A0A9P9EH73_9HYPO</name>
<dbReference type="PROSITE" id="PS00463">
    <property type="entry name" value="ZN2_CY6_FUNGAL_1"/>
    <property type="match status" value="1"/>
</dbReference>
<dbReference type="SMART" id="SM00066">
    <property type="entry name" value="GAL4"/>
    <property type="match status" value="1"/>
</dbReference>
<comment type="subcellular location">
    <subcellularLocation>
        <location evidence="1">Nucleus</location>
    </subcellularLocation>
</comment>
<dbReference type="Proteomes" id="UP000717696">
    <property type="component" value="Unassembled WGS sequence"/>
</dbReference>
<dbReference type="CDD" id="cd00067">
    <property type="entry name" value="GAL4"/>
    <property type="match status" value="1"/>
</dbReference>
<dbReference type="Pfam" id="PF11951">
    <property type="entry name" value="Fungal_trans_2"/>
    <property type="match status" value="1"/>
</dbReference>
<proteinExistence type="predicted"/>
<dbReference type="InterPro" id="IPR036864">
    <property type="entry name" value="Zn2-C6_fun-type_DNA-bd_sf"/>
</dbReference>
<evidence type="ECO:0000256" key="2">
    <source>
        <dbReference type="ARBA" id="ARBA00023242"/>
    </source>
</evidence>
<evidence type="ECO:0000313" key="4">
    <source>
        <dbReference type="EMBL" id="KAH7137069.1"/>
    </source>
</evidence>
<gene>
    <name evidence="4" type="ORF">B0J13DRAFT_587169</name>
</gene>
<accession>A0A9P9EH73</accession>
<dbReference type="Pfam" id="PF00172">
    <property type="entry name" value="Zn_clus"/>
    <property type="match status" value="1"/>
</dbReference>
<dbReference type="InterPro" id="IPR021858">
    <property type="entry name" value="Fun_TF"/>
</dbReference>
<dbReference type="Gene3D" id="4.10.240.10">
    <property type="entry name" value="Zn(2)-C6 fungal-type DNA-binding domain"/>
    <property type="match status" value="1"/>
</dbReference>
<dbReference type="InterPro" id="IPR001138">
    <property type="entry name" value="Zn2Cys6_DnaBD"/>
</dbReference>
<dbReference type="AlphaFoldDB" id="A0A9P9EH73"/>
<comment type="caution">
    <text evidence="4">The sequence shown here is derived from an EMBL/GenBank/DDBJ whole genome shotgun (WGS) entry which is preliminary data.</text>
</comment>
<evidence type="ECO:0000313" key="5">
    <source>
        <dbReference type="Proteomes" id="UP000717696"/>
    </source>
</evidence>
<dbReference type="EMBL" id="JAGMUU010000016">
    <property type="protein sequence ID" value="KAH7137069.1"/>
    <property type="molecule type" value="Genomic_DNA"/>
</dbReference>
<evidence type="ECO:0000256" key="1">
    <source>
        <dbReference type="ARBA" id="ARBA00004123"/>
    </source>
</evidence>
<evidence type="ECO:0000259" key="3">
    <source>
        <dbReference type="PROSITE" id="PS50048"/>
    </source>
</evidence>
<sequence length="506" mass="57718">MNSASRATLRTKTGCLTCRKRRKKCDERLPVCDGCHLSGRHCQWPSLGDLLDRRFASHNRSRHNQPQMAMAHFKALDTRVDLERATFSDTSTVHEMISGDPEPVVLRHFFESFYSLLLLPNCHPGFYNGWLGEIQNLIVHHKGLYYSVLACAASHIYLVNSSSQMQELALTYYANSIQELVRFLTRASQPENDNGLLISIMLLCLQGCYGCDTYADVPHHVAAATHILAMRLLGRPWRITRPFDRLAIESVLYQIFLVTTGLWSDSTGFYDDFYADFWAQSERLLGQSTLFPTCSASHNSPVLGVPVSLFRVTLSLRQQCRSRVSCDQASLDLMQSEVEAWEAGLRRGQQLDFSSTSELPNEQERYYKDAGHLYAIIASVLLEHLSGNKTSTGATPTASKDSWQVRKAVQILRRYQHDDGWARLFIGNWPVYTLGLLVSSPKDMELVQADLRQRWDLTKFAQISRFSHDLEETWAARKQVADTVLQSCWDRETILVWESLAKWRPL</sequence>